<dbReference type="PANTHER" id="PTHR10015:SF206">
    <property type="entry name" value="HSF-TYPE DNA-BINDING DOMAIN-CONTAINING PROTEIN"/>
    <property type="match status" value="1"/>
</dbReference>
<dbReference type="GO" id="GO:0005634">
    <property type="term" value="C:nucleus"/>
    <property type="evidence" value="ECO:0007669"/>
    <property type="project" value="UniProtKB-SubCell"/>
</dbReference>
<dbReference type="PANTHER" id="PTHR10015">
    <property type="entry name" value="HEAT SHOCK TRANSCRIPTION FACTOR"/>
    <property type="match status" value="1"/>
</dbReference>
<dbReference type="InterPro" id="IPR000232">
    <property type="entry name" value="HSF_DNA-bd"/>
</dbReference>
<name>A0AAD3CH71_9STRA</name>
<protein>
    <recommendedName>
        <fullName evidence="6">HSF-type DNA-binding domain-containing protein</fullName>
    </recommendedName>
</protein>
<dbReference type="GO" id="GO:0003700">
    <property type="term" value="F:DNA-binding transcription factor activity"/>
    <property type="evidence" value="ECO:0007669"/>
    <property type="project" value="InterPro"/>
</dbReference>
<comment type="caution">
    <text evidence="7">The sequence shown here is derived from an EMBL/GenBank/DDBJ whole genome shotgun (WGS) entry which is preliminary data.</text>
</comment>
<evidence type="ECO:0000256" key="4">
    <source>
        <dbReference type="RuleBase" id="RU004020"/>
    </source>
</evidence>
<evidence type="ECO:0000313" key="7">
    <source>
        <dbReference type="EMBL" id="GFH45761.1"/>
    </source>
</evidence>
<evidence type="ECO:0000256" key="5">
    <source>
        <dbReference type="SAM" id="MobiDB-lite"/>
    </source>
</evidence>
<keyword evidence="3" id="KW-0539">Nucleus</keyword>
<dbReference type="AlphaFoldDB" id="A0AAD3CH71"/>
<comment type="similarity">
    <text evidence="4">Belongs to the HSF family.</text>
</comment>
<evidence type="ECO:0000256" key="2">
    <source>
        <dbReference type="ARBA" id="ARBA00023125"/>
    </source>
</evidence>
<accession>A0AAD3CH71</accession>
<feature type="region of interest" description="Disordered" evidence="5">
    <location>
        <begin position="92"/>
        <end position="175"/>
    </location>
</feature>
<keyword evidence="8" id="KW-1185">Reference proteome</keyword>
<gene>
    <name evidence="7" type="ORF">CTEN210_02235</name>
</gene>
<dbReference type="EMBL" id="BLLK01000022">
    <property type="protein sequence ID" value="GFH45761.1"/>
    <property type="molecule type" value="Genomic_DNA"/>
</dbReference>
<evidence type="ECO:0000313" key="8">
    <source>
        <dbReference type="Proteomes" id="UP001054902"/>
    </source>
</evidence>
<evidence type="ECO:0000259" key="6">
    <source>
        <dbReference type="SMART" id="SM00415"/>
    </source>
</evidence>
<dbReference type="SUPFAM" id="SSF46785">
    <property type="entry name" value="Winged helix' DNA-binding domain"/>
    <property type="match status" value="1"/>
</dbReference>
<sequence>MRFPHQLHKLLEENKYENIISWQPHGRSFRIHNKEEFIEKVMRKHFDQSKLTSFHRQLNLYGFTRQLENGPDKGGYFHKDFLRGHPHLCDSMSRVGKGKRAKEKEEKLSGKCTTSAGPEPNFYKMEFLPGGKKKTSTEKSDTSSPAATSEVTRNSTPDGNAINTPRRSVSTDYDSQASYDRISSFHNHDEWHRRYQYYPNMPPSRHRYHGYDSPVPNGRFFEDSGRDVPLVTASYRHEKRNRYYASSRDSYREERHISHRNLPPLPSLESRDDNQKYRDQIPSLWGREDGRDVEARRIDKMTHWVPSSYERWRTYSDKCTEHKRYERRQVSFDYETHTFFEDDERDILLDEARDHINSNPMEWDHSLNVKEIFD</sequence>
<feature type="region of interest" description="Disordered" evidence="5">
    <location>
        <begin position="244"/>
        <end position="280"/>
    </location>
</feature>
<proteinExistence type="inferred from homology"/>
<evidence type="ECO:0000256" key="1">
    <source>
        <dbReference type="ARBA" id="ARBA00004123"/>
    </source>
</evidence>
<evidence type="ECO:0000256" key="3">
    <source>
        <dbReference type="ARBA" id="ARBA00023242"/>
    </source>
</evidence>
<dbReference type="Pfam" id="PF00447">
    <property type="entry name" value="HSF_DNA-bind"/>
    <property type="match status" value="1"/>
</dbReference>
<dbReference type="InterPro" id="IPR036390">
    <property type="entry name" value="WH_DNA-bd_sf"/>
</dbReference>
<dbReference type="InterPro" id="IPR036388">
    <property type="entry name" value="WH-like_DNA-bd_sf"/>
</dbReference>
<keyword evidence="2" id="KW-0238">DNA-binding</keyword>
<comment type="subcellular location">
    <subcellularLocation>
        <location evidence="1">Nucleus</location>
    </subcellularLocation>
</comment>
<feature type="compositionally biased region" description="Polar residues" evidence="5">
    <location>
        <begin position="145"/>
        <end position="175"/>
    </location>
</feature>
<dbReference type="GO" id="GO:0043565">
    <property type="term" value="F:sequence-specific DNA binding"/>
    <property type="evidence" value="ECO:0007669"/>
    <property type="project" value="InterPro"/>
</dbReference>
<dbReference type="SMART" id="SM00415">
    <property type="entry name" value="HSF"/>
    <property type="match status" value="1"/>
</dbReference>
<dbReference type="PRINTS" id="PR00056">
    <property type="entry name" value="HSFDOMAIN"/>
</dbReference>
<dbReference type="Gene3D" id="1.10.10.10">
    <property type="entry name" value="Winged helix-like DNA-binding domain superfamily/Winged helix DNA-binding domain"/>
    <property type="match status" value="1"/>
</dbReference>
<dbReference type="Proteomes" id="UP001054902">
    <property type="component" value="Unassembled WGS sequence"/>
</dbReference>
<feature type="compositionally biased region" description="Basic and acidic residues" evidence="5">
    <location>
        <begin position="269"/>
        <end position="279"/>
    </location>
</feature>
<dbReference type="FunFam" id="1.10.10.10:FF:000479">
    <property type="entry name" value="Predicted protein"/>
    <property type="match status" value="1"/>
</dbReference>
<feature type="domain" description="HSF-type DNA-binding" evidence="6">
    <location>
        <begin position="2"/>
        <end position="95"/>
    </location>
</feature>
<organism evidence="7 8">
    <name type="scientific">Chaetoceros tenuissimus</name>
    <dbReference type="NCBI Taxonomy" id="426638"/>
    <lineage>
        <taxon>Eukaryota</taxon>
        <taxon>Sar</taxon>
        <taxon>Stramenopiles</taxon>
        <taxon>Ochrophyta</taxon>
        <taxon>Bacillariophyta</taxon>
        <taxon>Coscinodiscophyceae</taxon>
        <taxon>Chaetocerotophycidae</taxon>
        <taxon>Chaetocerotales</taxon>
        <taxon>Chaetocerotaceae</taxon>
        <taxon>Chaetoceros</taxon>
    </lineage>
</organism>
<reference evidence="7 8" key="1">
    <citation type="journal article" date="2021" name="Sci. Rep.">
        <title>The genome of the diatom Chaetoceros tenuissimus carries an ancient integrated fragment of an extant virus.</title>
        <authorList>
            <person name="Hongo Y."/>
            <person name="Kimura K."/>
            <person name="Takaki Y."/>
            <person name="Yoshida Y."/>
            <person name="Baba S."/>
            <person name="Kobayashi G."/>
            <person name="Nagasaki K."/>
            <person name="Hano T."/>
            <person name="Tomaru Y."/>
        </authorList>
    </citation>
    <scope>NUCLEOTIDE SEQUENCE [LARGE SCALE GENOMIC DNA]</scope>
    <source>
        <strain evidence="7 8">NIES-3715</strain>
    </source>
</reference>